<organism evidence="3 4">
    <name type="scientific">Diversispora eburnea</name>
    <dbReference type="NCBI Taxonomy" id="1213867"/>
    <lineage>
        <taxon>Eukaryota</taxon>
        <taxon>Fungi</taxon>
        <taxon>Fungi incertae sedis</taxon>
        <taxon>Mucoromycota</taxon>
        <taxon>Glomeromycotina</taxon>
        <taxon>Glomeromycetes</taxon>
        <taxon>Diversisporales</taxon>
        <taxon>Diversisporaceae</taxon>
        <taxon>Diversispora</taxon>
    </lineage>
</organism>
<dbReference type="Gene3D" id="1.20.1280.50">
    <property type="match status" value="1"/>
</dbReference>
<dbReference type="SUPFAM" id="SSF81383">
    <property type="entry name" value="F-box domain"/>
    <property type="match status" value="1"/>
</dbReference>
<feature type="region of interest" description="Disordered" evidence="1">
    <location>
        <begin position="234"/>
        <end position="290"/>
    </location>
</feature>
<dbReference type="AlphaFoldDB" id="A0A9N9FML6"/>
<evidence type="ECO:0000259" key="2">
    <source>
        <dbReference type="Pfam" id="PF12937"/>
    </source>
</evidence>
<accession>A0A9N9FML6</accession>
<protein>
    <submittedName>
        <fullName evidence="3">5233_t:CDS:1</fullName>
    </submittedName>
</protein>
<dbReference type="EMBL" id="CAJVPK010000728">
    <property type="protein sequence ID" value="CAG8543619.1"/>
    <property type="molecule type" value="Genomic_DNA"/>
</dbReference>
<reference evidence="3" key="1">
    <citation type="submission" date="2021-06" db="EMBL/GenBank/DDBJ databases">
        <authorList>
            <person name="Kallberg Y."/>
            <person name="Tangrot J."/>
            <person name="Rosling A."/>
        </authorList>
    </citation>
    <scope>NUCLEOTIDE SEQUENCE</scope>
    <source>
        <strain evidence="3">AZ414A</strain>
    </source>
</reference>
<gene>
    <name evidence="3" type="ORF">DEBURN_LOCUS6741</name>
</gene>
<comment type="caution">
    <text evidence="3">The sequence shown here is derived from an EMBL/GenBank/DDBJ whole genome shotgun (WGS) entry which is preliminary data.</text>
</comment>
<proteinExistence type="predicted"/>
<keyword evidence="4" id="KW-1185">Reference proteome</keyword>
<evidence type="ECO:0000313" key="3">
    <source>
        <dbReference type="EMBL" id="CAG8543619.1"/>
    </source>
</evidence>
<dbReference type="InterPro" id="IPR001810">
    <property type="entry name" value="F-box_dom"/>
</dbReference>
<dbReference type="Proteomes" id="UP000789706">
    <property type="component" value="Unassembled WGS sequence"/>
</dbReference>
<dbReference type="Pfam" id="PF12937">
    <property type="entry name" value="F-box-like"/>
    <property type="match status" value="1"/>
</dbReference>
<feature type="domain" description="F-box" evidence="2">
    <location>
        <begin position="58"/>
        <end position="98"/>
    </location>
</feature>
<dbReference type="OrthoDB" id="2332813at2759"/>
<evidence type="ECO:0000256" key="1">
    <source>
        <dbReference type="SAM" id="MobiDB-lite"/>
    </source>
</evidence>
<feature type="compositionally biased region" description="Low complexity" evidence="1">
    <location>
        <begin position="234"/>
        <end position="284"/>
    </location>
</feature>
<sequence>MYNKENYLRGVHIRQVQFSSYKRRKTTTKSRGKGKGRAFPVGPASTPINSPDLPIAMRMPQEILNTIFNNLVDHPVHFTRVAQVCKSWQLASDTHLYWMYLVKKLNLNPPKPRAKKFKTFKQVVERDWGTFCSLCFRGSGNGHGRLYVRPAVIDLVTIAEIYKELKTTWFKIFEDNNEFQVSFDRELREVEISHNEEAFKLTNNLREEQNDSVIEIDKDQFYREVSVSRSTVPTLTSLTQSSSSTSSSSATITPPQQSSSVISQSSSSSSSSSSAPSSSQPFSSVTSRPCPENAFITPSSDPFMLSSPQSILFGLPTDNNFLSTDLYPPINNDFPF</sequence>
<evidence type="ECO:0000313" key="4">
    <source>
        <dbReference type="Proteomes" id="UP000789706"/>
    </source>
</evidence>
<feature type="region of interest" description="Disordered" evidence="1">
    <location>
        <begin position="22"/>
        <end position="45"/>
    </location>
</feature>
<feature type="compositionally biased region" description="Basic residues" evidence="1">
    <location>
        <begin position="22"/>
        <end position="36"/>
    </location>
</feature>
<dbReference type="InterPro" id="IPR036047">
    <property type="entry name" value="F-box-like_dom_sf"/>
</dbReference>
<name>A0A9N9FML6_9GLOM</name>